<protein>
    <submittedName>
        <fullName evidence="2">Uncharacterized protein</fullName>
    </submittedName>
</protein>
<keyword evidence="1" id="KW-1133">Transmembrane helix</keyword>
<proteinExistence type="predicted"/>
<comment type="caution">
    <text evidence="2">The sequence shown here is derived from an EMBL/GenBank/DDBJ whole genome shotgun (WGS) entry which is preliminary data.</text>
</comment>
<keyword evidence="1" id="KW-0472">Membrane</keyword>
<feature type="transmembrane region" description="Helical" evidence="1">
    <location>
        <begin position="28"/>
        <end position="49"/>
    </location>
</feature>
<name>A0A502FSX4_9PROT</name>
<sequence>MHGPVSGRSPEMAKEPEFLRDDPASAQAVARVGLVGGFIGAWCTLIHILTARPVTPVPMLVMASFVTVGYAVSNRERFLAASLNRWDEAVAFAGLAALAQAIVRAMAA</sequence>
<reference evidence="2 3" key="1">
    <citation type="journal article" date="2019" name="Environ. Microbiol.">
        <title>Species interactions and distinct microbial communities in high Arctic permafrost affected cryosols are associated with the CH4 and CO2 gas fluxes.</title>
        <authorList>
            <person name="Altshuler I."/>
            <person name="Hamel J."/>
            <person name="Turney S."/>
            <person name="Magnuson E."/>
            <person name="Levesque R."/>
            <person name="Greer C."/>
            <person name="Whyte L.G."/>
        </authorList>
    </citation>
    <scope>NUCLEOTIDE SEQUENCE [LARGE SCALE GENOMIC DNA]</scope>
    <source>
        <strain evidence="2 3">S9.3B</strain>
    </source>
</reference>
<feature type="transmembrane region" description="Helical" evidence="1">
    <location>
        <begin position="56"/>
        <end position="73"/>
    </location>
</feature>
<dbReference type="EMBL" id="RCZP01000020">
    <property type="protein sequence ID" value="TPG52510.1"/>
    <property type="molecule type" value="Genomic_DNA"/>
</dbReference>
<dbReference type="Proteomes" id="UP000317078">
    <property type="component" value="Unassembled WGS sequence"/>
</dbReference>
<organism evidence="2 3">
    <name type="scientific">Muricoccus nepalensis</name>
    <dbReference type="NCBI Taxonomy" id="1854500"/>
    <lineage>
        <taxon>Bacteria</taxon>
        <taxon>Pseudomonadati</taxon>
        <taxon>Pseudomonadota</taxon>
        <taxon>Alphaproteobacteria</taxon>
        <taxon>Acetobacterales</taxon>
        <taxon>Roseomonadaceae</taxon>
        <taxon>Muricoccus</taxon>
    </lineage>
</organism>
<dbReference type="AlphaFoldDB" id="A0A502FSX4"/>
<accession>A0A502FSX4</accession>
<evidence type="ECO:0000313" key="3">
    <source>
        <dbReference type="Proteomes" id="UP000317078"/>
    </source>
</evidence>
<evidence type="ECO:0000256" key="1">
    <source>
        <dbReference type="SAM" id="Phobius"/>
    </source>
</evidence>
<keyword evidence="1" id="KW-0812">Transmembrane</keyword>
<keyword evidence="3" id="KW-1185">Reference proteome</keyword>
<evidence type="ECO:0000313" key="2">
    <source>
        <dbReference type="EMBL" id="TPG52510.1"/>
    </source>
</evidence>
<gene>
    <name evidence="2" type="ORF">EAH89_18300</name>
</gene>